<name>A0AAW2CLR9_9ROSI</name>
<reference evidence="2 3" key="1">
    <citation type="submission" date="2024-01" db="EMBL/GenBank/DDBJ databases">
        <title>A telomere-to-telomere, gap-free genome of sweet tea (Lithocarpus litseifolius).</title>
        <authorList>
            <person name="Zhou J."/>
        </authorList>
    </citation>
    <scope>NUCLEOTIDE SEQUENCE [LARGE SCALE GENOMIC DNA]</scope>
    <source>
        <strain evidence="2">Zhou-2022a</strain>
        <tissue evidence="2">Leaf</tissue>
    </source>
</reference>
<dbReference type="InterPro" id="IPR012337">
    <property type="entry name" value="RNaseH-like_sf"/>
</dbReference>
<evidence type="ECO:0000259" key="1">
    <source>
        <dbReference type="Pfam" id="PF13456"/>
    </source>
</evidence>
<dbReference type="InterPro" id="IPR036397">
    <property type="entry name" value="RNaseH_sf"/>
</dbReference>
<organism evidence="2 3">
    <name type="scientific">Lithocarpus litseifolius</name>
    <dbReference type="NCBI Taxonomy" id="425828"/>
    <lineage>
        <taxon>Eukaryota</taxon>
        <taxon>Viridiplantae</taxon>
        <taxon>Streptophyta</taxon>
        <taxon>Embryophyta</taxon>
        <taxon>Tracheophyta</taxon>
        <taxon>Spermatophyta</taxon>
        <taxon>Magnoliopsida</taxon>
        <taxon>eudicotyledons</taxon>
        <taxon>Gunneridae</taxon>
        <taxon>Pentapetalae</taxon>
        <taxon>rosids</taxon>
        <taxon>fabids</taxon>
        <taxon>Fagales</taxon>
        <taxon>Fagaceae</taxon>
        <taxon>Lithocarpus</taxon>
    </lineage>
</organism>
<dbReference type="GO" id="GO:0003676">
    <property type="term" value="F:nucleic acid binding"/>
    <property type="evidence" value="ECO:0007669"/>
    <property type="project" value="InterPro"/>
</dbReference>
<dbReference type="AlphaFoldDB" id="A0AAW2CLR9"/>
<dbReference type="PANTHER" id="PTHR47074">
    <property type="entry name" value="BNAC02G40300D PROTEIN"/>
    <property type="match status" value="1"/>
</dbReference>
<feature type="domain" description="RNase H type-1" evidence="1">
    <location>
        <begin position="134"/>
        <end position="256"/>
    </location>
</feature>
<accession>A0AAW2CLR9</accession>
<evidence type="ECO:0000313" key="3">
    <source>
        <dbReference type="Proteomes" id="UP001459277"/>
    </source>
</evidence>
<keyword evidence="3" id="KW-1185">Reference proteome</keyword>
<protein>
    <recommendedName>
        <fullName evidence="1">RNase H type-1 domain-containing protein</fullName>
    </recommendedName>
</protein>
<dbReference type="Gene3D" id="3.30.420.10">
    <property type="entry name" value="Ribonuclease H-like superfamily/Ribonuclease H"/>
    <property type="match status" value="1"/>
</dbReference>
<comment type="caution">
    <text evidence="2">The sequence shown here is derived from an EMBL/GenBank/DDBJ whole genome shotgun (WGS) entry which is preliminary data.</text>
</comment>
<dbReference type="CDD" id="cd06222">
    <property type="entry name" value="RNase_H_like"/>
    <property type="match status" value="1"/>
</dbReference>
<dbReference type="InterPro" id="IPR052929">
    <property type="entry name" value="RNase_H-like_EbsB-rel"/>
</dbReference>
<gene>
    <name evidence="2" type="ORF">SO802_018209</name>
</gene>
<dbReference type="InterPro" id="IPR002156">
    <property type="entry name" value="RNaseH_domain"/>
</dbReference>
<dbReference type="Pfam" id="PF13456">
    <property type="entry name" value="RVT_3"/>
    <property type="match status" value="1"/>
</dbReference>
<dbReference type="SUPFAM" id="SSF53098">
    <property type="entry name" value="Ribonuclease H-like"/>
    <property type="match status" value="1"/>
</dbReference>
<dbReference type="EMBL" id="JAZDWU010000006">
    <property type="protein sequence ID" value="KAK9998606.1"/>
    <property type="molecule type" value="Genomic_DNA"/>
</dbReference>
<dbReference type="Proteomes" id="UP001459277">
    <property type="component" value="Unassembled WGS sequence"/>
</dbReference>
<dbReference type="GO" id="GO:0004523">
    <property type="term" value="F:RNA-DNA hybrid ribonuclease activity"/>
    <property type="evidence" value="ECO:0007669"/>
    <property type="project" value="InterPro"/>
</dbReference>
<sequence length="285" mass="32017">MSSHGHTILQENTRLNPEDVKHALYSCPKLAELWEKVPQWNHKHLKRAVNFVDLIGTVFAENREPTLFVTVVWALWTRRNNLRMGKNANNLFQLLQQARERVSDFAQHYTAPTAPVGCPTAGWQPPEHGRYKVNVDGALFDADNTAGLGVVIRDEHGQVMASLSERIPLPPTVIEVEALAARRGMECAVETGFSNIILESDSQILITALREDSYSLASFGHLVKDIQFIASYLSTINYTHVRRQCNALAHSLARRAKSLSKYQVWMEDVPLDMSTVLQADLFGLS</sequence>
<evidence type="ECO:0000313" key="2">
    <source>
        <dbReference type="EMBL" id="KAK9998606.1"/>
    </source>
</evidence>
<proteinExistence type="predicted"/>
<dbReference type="InterPro" id="IPR044730">
    <property type="entry name" value="RNase_H-like_dom_plant"/>
</dbReference>
<dbReference type="PANTHER" id="PTHR47074:SF48">
    <property type="entry name" value="POLYNUCLEOTIDYL TRANSFERASE, RIBONUCLEASE H-LIKE SUPERFAMILY PROTEIN"/>
    <property type="match status" value="1"/>
</dbReference>